<keyword evidence="2 4" id="KW-0479">Metal-binding</keyword>
<comment type="caution">
    <text evidence="6">The sequence shown here is derived from an EMBL/GenBank/DDBJ whole genome shotgun (WGS) entry which is preliminary data.</text>
</comment>
<dbReference type="PANTHER" id="PTHR35008:SF4">
    <property type="entry name" value="BLL4482 PROTEIN"/>
    <property type="match status" value="1"/>
</dbReference>
<dbReference type="Proteomes" id="UP001557485">
    <property type="component" value="Unassembled WGS sequence"/>
</dbReference>
<dbReference type="Gene3D" id="1.10.760.10">
    <property type="entry name" value="Cytochrome c-like domain"/>
    <property type="match status" value="1"/>
</dbReference>
<dbReference type="InterPro" id="IPR051459">
    <property type="entry name" value="Cytochrome_c-type_DH"/>
</dbReference>
<reference evidence="6 7" key="1">
    <citation type="journal article" date="2011" name="Int. J. Syst. Evol. Microbiol.">
        <title>Zhongshania antarctica gen. nov., sp. nov. and Zhongshania guokunii sp. nov., gammaproteobacteria respectively isolated from coastal attached (fast) ice and surface seawater of the Antarctic.</title>
        <authorList>
            <person name="Li H.J."/>
            <person name="Zhang X.Y."/>
            <person name="Chen C.X."/>
            <person name="Zhang Y.J."/>
            <person name="Gao Z.M."/>
            <person name="Yu Y."/>
            <person name="Chen X.L."/>
            <person name="Chen B."/>
            <person name="Zhang Y.Z."/>
        </authorList>
    </citation>
    <scope>NUCLEOTIDE SEQUENCE [LARGE SCALE GENOMIC DNA]</scope>
    <source>
        <strain evidence="6 7">ZS6-22T</strain>
    </source>
</reference>
<evidence type="ECO:0000256" key="3">
    <source>
        <dbReference type="ARBA" id="ARBA00023004"/>
    </source>
</evidence>
<evidence type="ECO:0000256" key="2">
    <source>
        <dbReference type="ARBA" id="ARBA00022723"/>
    </source>
</evidence>
<sequence length="205" mass="22304">MKTKICTGIYNNGKGIILSALLVVTSQWSVALDYPEAGNFSQGSKVWSENCSRCHNMRNPTDLRDGITSIFHMRVRAGLTGQETRDLLTFLRGVNAKSTHTRLSTEVLITEVAEVKSTISGERVYKNNCMACHGTDGKGSFSGVPDFTSADGRLSKSDSELLSNIINGFQSEGSLMPMPPRGGNSRLSDENLTAALEYIKNTFAD</sequence>
<dbReference type="InterPro" id="IPR036909">
    <property type="entry name" value="Cyt_c-like_dom_sf"/>
</dbReference>
<keyword evidence="1 4" id="KW-0349">Heme</keyword>
<evidence type="ECO:0000313" key="7">
    <source>
        <dbReference type="Proteomes" id="UP001557485"/>
    </source>
</evidence>
<name>A0ABV3U8G6_9GAMM</name>
<feature type="domain" description="Cytochrome c" evidence="5">
    <location>
        <begin position="116"/>
        <end position="203"/>
    </location>
</feature>
<proteinExistence type="predicted"/>
<protein>
    <submittedName>
        <fullName evidence="6">Cytochrome c5 family protein</fullName>
    </submittedName>
</protein>
<dbReference type="InterPro" id="IPR009056">
    <property type="entry name" value="Cyt_c-like_dom"/>
</dbReference>
<dbReference type="RefSeq" id="WP_368382590.1">
    <property type="nucleotide sequence ID" value="NZ_JBFRYA010000014.1"/>
</dbReference>
<organism evidence="6 7">
    <name type="scientific">Zhongshania guokunii</name>
    <dbReference type="NCBI Taxonomy" id="641783"/>
    <lineage>
        <taxon>Bacteria</taxon>
        <taxon>Pseudomonadati</taxon>
        <taxon>Pseudomonadota</taxon>
        <taxon>Gammaproteobacteria</taxon>
        <taxon>Cellvibrionales</taxon>
        <taxon>Spongiibacteraceae</taxon>
        <taxon>Zhongshania</taxon>
    </lineage>
</organism>
<dbReference type="EMBL" id="JBFRYA010000014">
    <property type="protein sequence ID" value="MEX1670245.1"/>
    <property type="molecule type" value="Genomic_DNA"/>
</dbReference>
<evidence type="ECO:0000313" key="6">
    <source>
        <dbReference type="EMBL" id="MEX1670245.1"/>
    </source>
</evidence>
<dbReference type="PROSITE" id="PS51007">
    <property type="entry name" value="CYTC"/>
    <property type="match status" value="1"/>
</dbReference>
<evidence type="ECO:0000259" key="5">
    <source>
        <dbReference type="PROSITE" id="PS51007"/>
    </source>
</evidence>
<evidence type="ECO:0000256" key="4">
    <source>
        <dbReference type="PROSITE-ProRule" id="PRU00433"/>
    </source>
</evidence>
<keyword evidence="7" id="KW-1185">Reference proteome</keyword>
<gene>
    <name evidence="6" type="ORF">AB4876_15095</name>
</gene>
<accession>A0ABV3U8G6</accession>
<dbReference type="PANTHER" id="PTHR35008">
    <property type="entry name" value="BLL4482 PROTEIN-RELATED"/>
    <property type="match status" value="1"/>
</dbReference>
<dbReference type="Pfam" id="PF13442">
    <property type="entry name" value="Cytochrome_CBB3"/>
    <property type="match status" value="1"/>
</dbReference>
<evidence type="ECO:0000256" key="1">
    <source>
        <dbReference type="ARBA" id="ARBA00022617"/>
    </source>
</evidence>
<dbReference type="SUPFAM" id="SSF46626">
    <property type="entry name" value="Cytochrome c"/>
    <property type="match status" value="1"/>
</dbReference>
<keyword evidence="3 4" id="KW-0408">Iron</keyword>